<evidence type="ECO:0000313" key="2">
    <source>
        <dbReference type="EMBL" id="TQV99202.1"/>
    </source>
</evidence>
<proteinExistence type="predicted"/>
<keyword evidence="3" id="KW-1185">Reference proteome</keyword>
<sequence length="121" mass="13619">MGGCRYSRLHALATKSSIGHHRKRRRGGAQCHFPRAVGRGAKATGRSVHQSQDFVSLVVGAGHHFRFAVLPSIRDLNRWAGQAHAADRQPGPHQPALFPHDKWAPTRDKGAHRNYNWYDER</sequence>
<reference evidence="2 3" key="1">
    <citation type="journal article" date="2019" name="Appl. Microbiol. Biotechnol.">
        <title>Genome sequence of Isaria javanica and comparative genome analysis insights into family S53 peptidase evolution in fungal entomopathogens.</title>
        <authorList>
            <person name="Lin R."/>
            <person name="Zhang X."/>
            <person name="Xin B."/>
            <person name="Zou M."/>
            <person name="Gao Y."/>
            <person name="Qin F."/>
            <person name="Hu Q."/>
            <person name="Xie B."/>
            <person name="Cheng X."/>
        </authorList>
    </citation>
    <scope>NUCLEOTIDE SEQUENCE [LARGE SCALE GENOMIC DNA]</scope>
    <source>
        <strain evidence="2 3">IJ1G</strain>
    </source>
</reference>
<accession>A0A545VBS9</accession>
<feature type="region of interest" description="Disordered" evidence="1">
    <location>
        <begin position="81"/>
        <end position="121"/>
    </location>
</feature>
<evidence type="ECO:0000313" key="3">
    <source>
        <dbReference type="Proteomes" id="UP000315783"/>
    </source>
</evidence>
<comment type="caution">
    <text evidence="2">The sequence shown here is derived from an EMBL/GenBank/DDBJ whole genome shotgun (WGS) entry which is preliminary data.</text>
</comment>
<organism evidence="2 3">
    <name type="scientific">Cordyceps javanica</name>
    <dbReference type="NCBI Taxonomy" id="43265"/>
    <lineage>
        <taxon>Eukaryota</taxon>
        <taxon>Fungi</taxon>
        <taxon>Dikarya</taxon>
        <taxon>Ascomycota</taxon>
        <taxon>Pezizomycotina</taxon>
        <taxon>Sordariomycetes</taxon>
        <taxon>Hypocreomycetidae</taxon>
        <taxon>Hypocreales</taxon>
        <taxon>Cordycipitaceae</taxon>
        <taxon>Cordyceps</taxon>
    </lineage>
</organism>
<name>A0A545VBS9_9HYPO</name>
<feature type="compositionally biased region" description="Basic and acidic residues" evidence="1">
    <location>
        <begin position="99"/>
        <end position="111"/>
    </location>
</feature>
<dbReference type="Proteomes" id="UP000315783">
    <property type="component" value="Unassembled WGS sequence"/>
</dbReference>
<evidence type="ECO:0000256" key="1">
    <source>
        <dbReference type="SAM" id="MobiDB-lite"/>
    </source>
</evidence>
<gene>
    <name evidence="2" type="ORF">IF1G_01417</name>
</gene>
<dbReference type="EMBL" id="SPUK01000002">
    <property type="protein sequence ID" value="TQV99202.1"/>
    <property type="molecule type" value="Genomic_DNA"/>
</dbReference>
<protein>
    <submittedName>
        <fullName evidence="2">Uncharacterized protein</fullName>
    </submittedName>
</protein>
<dbReference type="AlphaFoldDB" id="A0A545VBS9"/>